<organism evidence="1 2">
    <name type="scientific">Amycolatopsis albidoflavus</name>
    <dbReference type="NCBI Taxonomy" id="102226"/>
    <lineage>
        <taxon>Bacteria</taxon>
        <taxon>Bacillati</taxon>
        <taxon>Actinomycetota</taxon>
        <taxon>Actinomycetes</taxon>
        <taxon>Pseudonocardiales</taxon>
        <taxon>Pseudonocardiaceae</taxon>
        <taxon>Amycolatopsis</taxon>
    </lineage>
</organism>
<name>A0ABW5I9B5_9PSEU</name>
<gene>
    <name evidence="1" type="ORF">ACFSUT_33880</name>
</gene>
<reference evidence="2" key="1">
    <citation type="journal article" date="2019" name="Int. J. Syst. Evol. Microbiol.">
        <title>The Global Catalogue of Microorganisms (GCM) 10K type strain sequencing project: providing services to taxonomists for standard genome sequencing and annotation.</title>
        <authorList>
            <consortium name="The Broad Institute Genomics Platform"/>
            <consortium name="The Broad Institute Genome Sequencing Center for Infectious Disease"/>
            <person name="Wu L."/>
            <person name="Ma J."/>
        </authorList>
    </citation>
    <scope>NUCLEOTIDE SEQUENCE [LARGE SCALE GENOMIC DNA]</scope>
    <source>
        <strain evidence="2">CGMCC 4.7638</strain>
    </source>
</reference>
<dbReference type="EMBL" id="JBHUKQ010000016">
    <property type="protein sequence ID" value="MFD2485303.1"/>
    <property type="molecule type" value="Genomic_DNA"/>
</dbReference>
<proteinExistence type="predicted"/>
<keyword evidence="2" id="KW-1185">Reference proteome</keyword>
<comment type="caution">
    <text evidence="1">The sequence shown here is derived from an EMBL/GenBank/DDBJ whole genome shotgun (WGS) entry which is preliminary data.</text>
</comment>
<sequence>MVWECAYRRRRPLTRPSRDQHQQALGTVELAIRESGALDSAQDRDRWRTIDGHIDLDWRGGPFAHEVVGELVAYAEDPHSGTVDPGQLLPGINLLGELNAVWLNDLRVRFRPYQPIGAKLALEQMWAAMSERRRGSAASEA</sequence>
<dbReference type="RefSeq" id="WP_344278936.1">
    <property type="nucleotide sequence ID" value="NZ_BAAAHV010000015.1"/>
</dbReference>
<protein>
    <submittedName>
        <fullName evidence="1">Uncharacterized protein</fullName>
    </submittedName>
</protein>
<evidence type="ECO:0000313" key="1">
    <source>
        <dbReference type="EMBL" id="MFD2485303.1"/>
    </source>
</evidence>
<dbReference type="Proteomes" id="UP001597542">
    <property type="component" value="Unassembled WGS sequence"/>
</dbReference>
<accession>A0ABW5I9B5</accession>
<evidence type="ECO:0000313" key="2">
    <source>
        <dbReference type="Proteomes" id="UP001597542"/>
    </source>
</evidence>